<accession>A0A140CVH4</accession>
<keyword evidence="2" id="KW-0496">Mitochondrion</keyword>
<geneLocation type="mitochondrion" evidence="2"/>
<reference evidence="2" key="1">
    <citation type="journal article" date="2015" name="Mol. Phylogenet. Evol.">
        <title>Mitogenomics of 'Old World Acraea' butterflies reveals a highly divergent 'Bematistes'.</title>
        <authorList>
            <person name="Timmermans M.J."/>
            <person name="Lees D.C."/>
            <person name="Thompson M.J."/>
            <person name="Safian S."/>
            <person name="Brattstrom O."/>
        </authorList>
    </citation>
    <scope>NUCLEOTIDE SEQUENCE</scope>
</reference>
<sequence length="55" mass="6807">MFFLPQMMPINWYPLILIFISIYILFIIMIAFNKISFIENKKPMKPHNKNFPWSW</sequence>
<dbReference type="AlphaFoldDB" id="A0A140CVH4"/>
<dbReference type="GeneID" id="26899706"/>
<reference evidence="2" key="2">
    <citation type="submission" date="2015-08" db="EMBL/GenBank/DDBJ databases">
        <authorList>
            <person name="Babu N.S."/>
            <person name="Beckwith C.J."/>
            <person name="Beseler K.G."/>
            <person name="Brison A."/>
            <person name="Carone J.V."/>
            <person name="Caskin T.P."/>
            <person name="Diamond M."/>
            <person name="Durham M.E."/>
            <person name="Foxe J.M."/>
            <person name="Go M."/>
            <person name="Henderson B.A."/>
            <person name="Jones I.B."/>
            <person name="McGettigan J.A."/>
            <person name="Micheletti S.J."/>
            <person name="Nasrallah M.E."/>
            <person name="Ortiz D."/>
            <person name="Piller C.R."/>
            <person name="Privatt S.R."/>
            <person name="Schneider S.L."/>
            <person name="Sharp S."/>
            <person name="Smith T.C."/>
            <person name="Stanton J.D."/>
            <person name="Ullery H.E."/>
            <person name="Wilson R.J."/>
            <person name="Serrano M.G."/>
            <person name="Buck G."/>
            <person name="Lee V."/>
            <person name="Wang Y."/>
            <person name="Carvalho R."/>
            <person name="Voegtly L."/>
            <person name="Shi R."/>
            <person name="Duckworth R."/>
            <person name="Johnson A."/>
            <person name="Loviza R."/>
            <person name="Walstead R."/>
            <person name="Shah Z."/>
            <person name="Kiflezghi M."/>
            <person name="Wade K."/>
            <person name="Ball S.L."/>
            <person name="Bradley K.W."/>
            <person name="Asai D.J."/>
            <person name="Bowman C.A."/>
            <person name="Russell D.A."/>
            <person name="Pope W.H."/>
            <person name="Jacobs-Sera D."/>
            <person name="Hendrix R.W."/>
            <person name="Hatfull G.F."/>
        </authorList>
    </citation>
    <scope>NUCLEOTIDE SEQUENCE</scope>
</reference>
<proteinExistence type="predicted"/>
<evidence type="ECO:0000256" key="1">
    <source>
        <dbReference type="SAM" id="Phobius"/>
    </source>
</evidence>
<protein>
    <submittedName>
        <fullName evidence="2">ATP synthase F0 subunit 8</fullName>
    </submittedName>
</protein>
<organism evidence="2">
    <name type="scientific">Bematistes alcinoe</name>
    <dbReference type="NCBI Taxonomy" id="502015"/>
    <lineage>
        <taxon>Eukaryota</taxon>
        <taxon>Metazoa</taxon>
        <taxon>Ecdysozoa</taxon>
        <taxon>Arthropoda</taxon>
        <taxon>Hexapoda</taxon>
        <taxon>Insecta</taxon>
        <taxon>Pterygota</taxon>
        <taxon>Neoptera</taxon>
        <taxon>Endopterygota</taxon>
        <taxon>Lepidoptera</taxon>
        <taxon>Glossata</taxon>
        <taxon>Ditrysia</taxon>
        <taxon>Papilionoidea</taxon>
        <taxon>Nymphalidae</taxon>
        <taxon>Heliconiinae</taxon>
        <taxon>Acraeini</taxon>
        <taxon>Bematistes</taxon>
    </lineage>
</organism>
<dbReference type="EMBL" id="KT371373">
    <property type="protein sequence ID" value="AMJ17298.1"/>
    <property type="molecule type" value="Genomic_DNA"/>
</dbReference>
<dbReference type="RefSeq" id="YP_009236823.1">
    <property type="nucleotide sequence ID" value="NC_029511.1"/>
</dbReference>
<dbReference type="CTD" id="4509"/>
<evidence type="ECO:0000313" key="2">
    <source>
        <dbReference type="EMBL" id="AMJ17298.1"/>
    </source>
</evidence>
<feature type="transmembrane region" description="Helical" evidence="1">
    <location>
        <begin position="12"/>
        <end position="32"/>
    </location>
</feature>
<name>A0A140CVH4_9NEOP</name>
<gene>
    <name evidence="2" type="primary">ATP8</name>
</gene>
<keyword evidence="1" id="KW-1133">Transmembrane helix</keyword>
<keyword evidence="1" id="KW-0472">Membrane</keyword>
<keyword evidence="1" id="KW-0812">Transmembrane</keyword>